<gene>
    <name evidence="2" type="ORF">D9543_05345</name>
    <name evidence="1" type="ORF">GWO63_009725</name>
</gene>
<evidence type="ECO:0000313" key="2">
    <source>
        <dbReference type="EMBL" id="RMB60747.1"/>
    </source>
</evidence>
<accession>A0A3M0GKU5</accession>
<evidence type="ECO:0000313" key="3">
    <source>
        <dbReference type="Proteomes" id="UP000270649"/>
    </source>
</evidence>
<reference evidence="1 4" key="2">
    <citation type="submission" date="2021-01" db="EMBL/GenBank/DDBJ databases">
        <title>Complete genome sequences of Corynebacterium macginleyi strains isolated from infectious keratitis.</title>
        <authorList>
            <person name="Sagerfors S."/>
            <person name="Poehlein A."/>
            <person name="Soderquist B."/>
            <person name="Bruggemann H."/>
        </authorList>
    </citation>
    <scope>NUCLEOTIDE SEQUENCE [LARGE SCALE GENOMIC DNA]</scope>
    <source>
        <strain evidence="1 4">12T220</strain>
    </source>
</reference>
<reference evidence="2 3" key="1">
    <citation type="submission" date="2018-10" db="EMBL/GenBank/DDBJ databases">
        <title>Corynebacterium macginleyi genome sequencing and assembly of the type strain and two clinical samples.</title>
        <authorList>
            <person name="Bernier A.-M."/>
            <person name="Bernard K."/>
        </authorList>
    </citation>
    <scope>NUCLEOTIDE SEQUENCE [LARGE SCALE GENOMIC DNA]</scope>
    <source>
        <strain evidence="2 3">NML 120205</strain>
    </source>
</reference>
<dbReference type="AlphaFoldDB" id="A0A3M0GKU5"/>
<dbReference type="Proteomes" id="UP000270649">
    <property type="component" value="Unassembled WGS sequence"/>
</dbReference>
<proteinExistence type="predicted"/>
<protein>
    <submittedName>
        <fullName evidence="2">Uncharacterized protein</fullName>
    </submittedName>
</protein>
<evidence type="ECO:0000313" key="4">
    <source>
        <dbReference type="Proteomes" id="UP001518680"/>
    </source>
</evidence>
<comment type="caution">
    <text evidence="2">The sequence shown here is derived from an EMBL/GenBank/DDBJ whole genome shotgun (WGS) entry which is preliminary data.</text>
</comment>
<dbReference type="EMBL" id="JAACBX020000002">
    <property type="protein sequence ID" value="MBM0244508.1"/>
    <property type="molecule type" value="Genomic_DNA"/>
</dbReference>
<evidence type="ECO:0000313" key="1">
    <source>
        <dbReference type="EMBL" id="MBM0244508.1"/>
    </source>
</evidence>
<name>A0A3M0GKU5_9CORY</name>
<dbReference type="RefSeq" id="WP_121912269.1">
    <property type="nucleotide sequence ID" value="NZ_CP069516.1"/>
</dbReference>
<dbReference type="Proteomes" id="UP001518680">
    <property type="component" value="Unassembled WGS sequence"/>
</dbReference>
<sequence length="76" mass="8315">MPRRLDCEVAVKVHYGADAGSAVIPNFQRVAEEVIGTVSEKLVHNLDIRDFGVNVHIADLYFAPAAGDEHRKEVSA</sequence>
<dbReference type="GeneID" id="92746895"/>
<organism evidence="2 3">
    <name type="scientific">Corynebacterium macginleyi</name>
    <dbReference type="NCBI Taxonomy" id="38290"/>
    <lineage>
        <taxon>Bacteria</taxon>
        <taxon>Bacillati</taxon>
        <taxon>Actinomycetota</taxon>
        <taxon>Actinomycetes</taxon>
        <taxon>Mycobacteriales</taxon>
        <taxon>Corynebacteriaceae</taxon>
        <taxon>Corynebacterium</taxon>
    </lineage>
</organism>
<dbReference type="EMBL" id="REGC01000005">
    <property type="protein sequence ID" value="RMB60747.1"/>
    <property type="molecule type" value="Genomic_DNA"/>
</dbReference>
<keyword evidence="4" id="KW-1185">Reference proteome</keyword>